<sequence length="160" mass="17683">MAEASDQSPAALITYEQLENYSWDSDEDFQSGLDAILGANPSSEQAAELTLRARCFYYARKFNRDIDFDGYKAWRQQNLDLANGTNESEIPSTQNAQAPTVSTGQEQSAPYPASFAQVVELISSGQPIPGIKEIPDTVLTGQETESSTAKRKKPWERDPD</sequence>
<dbReference type="Proteomes" id="UP000800092">
    <property type="component" value="Unassembled WGS sequence"/>
</dbReference>
<keyword evidence="5" id="KW-1185">Reference proteome</keyword>
<dbReference type="AlphaFoldDB" id="A0A6A6HLV2"/>
<gene>
    <name evidence="4" type="ORF">EV356DRAFT_529427</name>
</gene>
<reference evidence="4" key="1">
    <citation type="journal article" date="2020" name="Stud. Mycol.">
        <title>101 Dothideomycetes genomes: a test case for predicting lifestyles and emergence of pathogens.</title>
        <authorList>
            <person name="Haridas S."/>
            <person name="Albert R."/>
            <person name="Binder M."/>
            <person name="Bloem J."/>
            <person name="Labutti K."/>
            <person name="Salamov A."/>
            <person name="Andreopoulos B."/>
            <person name="Baker S."/>
            <person name="Barry K."/>
            <person name="Bills G."/>
            <person name="Bluhm B."/>
            <person name="Cannon C."/>
            <person name="Castanera R."/>
            <person name="Culley D."/>
            <person name="Daum C."/>
            <person name="Ezra D."/>
            <person name="Gonzalez J."/>
            <person name="Henrissat B."/>
            <person name="Kuo A."/>
            <person name="Liang C."/>
            <person name="Lipzen A."/>
            <person name="Lutzoni F."/>
            <person name="Magnuson J."/>
            <person name="Mondo S."/>
            <person name="Nolan M."/>
            <person name="Ohm R."/>
            <person name="Pangilinan J."/>
            <person name="Park H.-J."/>
            <person name="Ramirez L."/>
            <person name="Alfaro M."/>
            <person name="Sun H."/>
            <person name="Tritt A."/>
            <person name="Yoshinaga Y."/>
            <person name="Zwiers L.-H."/>
            <person name="Turgeon B."/>
            <person name="Goodwin S."/>
            <person name="Spatafora J."/>
            <person name="Crous P."/>
            <person name="Grigoriev I."/>
        </authorList>
    </citation>
    <scope>NUCLEOTIDE SEQUENCE</scope>
    <source>
        <strain evidence="4">Tuck. ex Michener</strain>
    </source>
</reference>
<evidence type="ECO:0000313" key="5">
    <source>
        <dbReference type="Proteomes" id="UP000800092"/>
    </source>
</evidence>
<evidence type="ECO:0000313" key="4">
    <source>
        <dbReference type="EMBL" id="KAF2238450.1"/>
    </source>
</evidence>
<feature type="domain" description="Peroxisomal membrane protein PEX14-like KPWE" evidence="2">
    <location>
        <begin position="110"/>
        <end position="157"/>
    </location>
</feature>
<evidence type="ECO:0000256" key="1">
    <source>
        <dbReference type="SAM" id="MobiDB-lite"/>
    </source>
</evidence>
<evidence type="ECO:0000259" key="2">
    <source>
        <dbReference type="Pfam" id="PF17733"/>
    </source>
</evidence>
<name>A0A6A6HLV2_VIRVR</name>
<feature type="region of interest" description="Disordered" evidence="1">
    <location>
        <begin position="127"/>
        <end position="160"/>
    </location>
</feature>
<protein>
    <submittedName>
        <fullName evidence="4">Uncharacterized protein</fullName>
    </submittedName>
</protein>
<dbReference type="PANTHER" id="PTHR36855:SF1">
    <property type="entry name" value="PEROXISOME MEMBRANE ANCHOR PROTEIN PEX14P N-TERMINAL DOMAIN-CONTAINING PROTEIN"/>
    <property type="match status" value="1"/>
</dbReference>
<dbReference type="EMBL" id="ML991776">
    <property type="protein sequence ID" value="KAF2238450.1"/>
    <property type="molecule type" value="Genomic_DNA"/>
</dbReference>
<dbReference type="InterPro" id="IPR058841">
    <property type="entry name" value="HTH_76"/>
</dbReference>
<proteinExistence type="predicted"/>
<accession>A0A6A6HLV2</accession>
<dbReference type="InterPro" id="IPR040554">
    <property type="entry name" value="KPWE_PEX14_dom"/>
</dbReference>
<feature type="region of interest" description="Disordered" evidence="1">
    <location>
        <begin position="82"/>
        <end position="110"/>
    </location>
</feature>
<feature type="domain" description="PEX14-like helix-turn-helix" evidence="3">
    <location>
        <begin position="14"/>
        <end position="78"/>
    </location>
</feature>
<evidence type="ECO:0000259" key="3">
    <source>
        <dbReference type="Pfam" id="PF25871"/>
    </source>
</evidence>
<dbReference type="OrthoDB" id="9936937at2759"/>
<dbReference type="Pfam" id="PF17733">
    <property type="entry name" value="KPWE_dom"/>
    <property type="match status" value="1"/>
</dbReference>
<dbReference type="PANTHER" id="PTHR36855">
    <property type="entry name" value="CHROMOSOME 10, WHOLE GENOME SHOTGUN SEQUENCE"/>
    <property type="match status" value="1"/>
</dbReference>
<feature type="compositionally biased region" description="Polar residues" evidence="1">
    <location>
        <begin position="82"/>
        <end position="108"/>
    </location>
</feature>
<dbReference type="Pfam" id="PF25871">
    <property type="entry name" value="HTH_76"/>
    <property type="match status" value="1"/>
</dbReference>
<organism evidence="4 5">
    <name type="scientific">Viridothelium virens</name>
    <name type="common">Speckled blister lichen</name>
    <name type="synonym">Trypethelium virens</name>
    <dbReference type="NCBI Taxonomy" id="1048519"/>
    <lineage>
        <taxon>Eukaryota</taxon>
        <taxon>Fungi</taxon>
        <taxon>Dikarya</taxon>
        <taxon>Ascomycota</taxon>
        <taxon>Pezizomycotina</taxon>
        <taxon>Dothideomycetes</taxon>
        <taxon>Dothideomycetes incertae sedis</taxon>
        <taxon>Trypetheliales</taxon>
        <taxon>Trypetheliaceae</taxon>
        <taxon>Viridothelium</taxon>
    </lineage>
</organism>